<dbReference type="RefSeq" id="WP_344809274.1">
    <property type="nucleotide sequence ID" value="NZ_BAABBO010000021.1"/>
</dbReference>
<keyword evidence="1" id="KW-1133">Transmembrane helix</keyword>
<evidence type="ECO:0000313" key="2">
    <source>
        <dbReference type="EMBL" id="GAA3977146.1"/>
    </source>
</evidence>
<organism evidence="2 3">
    <name type="scientific">Allohahella marinimesophila</name>
    <dbReference type="NCBI Taxonomy" id="1054972"/>
    <lineage>
        <taxon>Bacteria</taxon>
        <taxon>Pseudomonadati</taxon>
        <taxon>Pseudomonadota</taxon>
        <taxon>Gammaproteobacteria</taxon>
        <taxon>Oceanospirillales</taxon>
        <taxon>Hahellaceae</taxon>
        <taxon>Allohahella</taxon>
    </lineage>
</organism>
<evidence type="ECO:0000256" key="1">
    <source>
        <dbReference type="SAM" id="Phobius"/>
    </source>
</evidence>
<accession>A0ABP7Q917</accession>
<feature type="transmembrane region" description="Helical" evidence="1">
    <location>
        <begin position="117"/>
        <end position="140"/>
    </location>
</feature>
<comment type="caution">
    <text evidence="2">The sequence shown here is derived from an EMBL/GenBank/DDBJ whole genome shotgun (WGS) entry which is preliminary data.</text>
</comment>
<dbReference type="EMBL" id="BAABBO010000021">
    <property type="protein sequence ID" value="GAA3977146.1"/>
    <property type="molecule type" value="Genomic_DNA"/>
</dbReference>
<evidence type="ECO:0000313" key="3">
    <source>
        <dbReference type="Proteomes" id="UP001501337"/>
    </source>
</evidence>
<keyword evidence="1" id="KW-0812">Transmembrane</keyword>
<sequence>MDRPHWSVPLALVWVSSFFLHFAWEMWQVVFYEGMATASHAAAIWICTKATFGDANIALAAYLAAALSVCSIDWVRTPTGTPLFFYLAAGLLITVLFEYLATEVLGRWEYNEQMPTLPLLGTGLLPLAQWIVVPLVSLYATRLMYFGFLPMREYAANKPA</sequence>
<proteinExistence type="predicted"/>
<feature type="transmembrane region" description="Helical" evidence="1">
    <location>
        <begin position="83"/>
        <end position="105"/>
    </location>
</feature>
<dbReference type="Proteomes" id="UP001501337">
    <property type="component" value="Unassembled WGS sequence"/>
</dbReference>
<name>A0ABP7Q917_9GAMM</name>
<keyword evidence="1" id="KW-0472">Membrane</keyword>
<feature type="transmembrane region" description="Helical" evidence="1">
    <location>
        <begin position="7"/>
        <end position="24"/>
    </location>
</feature>
<protein>
    <recommendedName>
        <fullName evidence="4">Rod shape-determining protein MreD</fullName>
    </recommendedName>
</protein>
<reference evidence="3" key="1">
    <citation type="journal article" date="2019" name="Int. J. Syst. Evol. Microbiol.">
        <title>The Global Catalogue of Microorganisms (GCM) 10K type strain sequencing project: providing services to taxonomists for standard genome sequencing and annotation.</title>
        <authorList>
            <consortium name="The Broad Institute Genomics Platform"/>
            <consortium name="The Broad Institute Genome Sequencing Center for Infectious Disease"/>
            <person name="Wu L."/>
            <person name="Ma J."/>
        </authorList>
    </citation>
    <scope>NUCLEOTIDE SEQUENCE [LARGE SCALE GENOMIC DNA]</scope>
    <source>
        <strain evidence="3">JCM 17555</strain>
    </source>
</reference>
<keyword evidence="3" id="KW-1185">Reference proteome</keyword>
<evidence type="ECO:0008006" key="4">
    <source>
        <dbReference type="Google" id="ProtNLM"/>
    </source>
</evidence>
<gene>
    <name evidence="2" type="ORF">GCM10022278_37370</name>
</gene>